<evidence type="ECO:0000313" key="1">
    <source>
        <dbReference type="EMBL" id="CAB4274031.1"/>
    </source>
</evidence>
<reference evidence="1 2" key="1">
    <citation type="submission" date="2020-05" db="EMBL/GenBank/DDBJ databases">
        <authorList>
            <person name="Campoy J."/>
            <person name="Schneeberger K."/>
            <person name="Spophaly S."/>
        </authorList>
    </citation>
    <scope>NUCLEOTIDE SEQUENCE [LARGE SCALE GENOMIC DNA]</scope>
    <source>
        <strain evidence="1">PruArmRojPasFocal</strain>
    </source>
</reference>
<accession>A0A6J5UCH4</accession>
<proteinExistence type="predicted"/>
<sequence length="181" mass="19614">MPNINLSVVCFKEPLGGQSGEDIQGIVNAGEKVSMAEEVGHGQPLGFFEGGGKISDKSITYKVGPISLQNPEVVSNEPHNEGSELSMNMDIIPLKTLVQGGKWKKKARGTEHGVNTEKTNMVLGTKYKTSEDEMETTSGSKKGRTYVSENMTKVNTIVGSGSWPTMSNDCFKLKCSRAWEP</sequence>
<gene>
    <name evidence="1" type="ORF">CURHAP_LOCUS22345</name>
</gene>
<dbReference type="EMBL" id="CAEKDK010000003">
    <property type="protein sequence ID" value="CAB4274031.1"/>
    <property type="molecule type" value="Genomic_DNA"/>
</dbReference>
<dbReference type="AlphaFoldDB" id="A0A6J5UCH4"/>
<name>A0A6J5UCH4_PRUAR</name>
<dbReference type="Proteomes" id="UP000507222">
    <property type="component" value="Unassembled WGS sequence"/>
</dbReference>
<evidence type="ECO:0000313" key="2">
    <source>
        <dbReference type="Proteomes" id="UP000507222"/>
    </source>
</evidence>
<organism evidence="1 2">
    <name type="scientific">Prunus armeniaca</name>
    <name type="common">Apricot</name>
    <name type="synonym">Armeniaca vulgaris</name>
    <dbReference type="NCBI Taxonomy" id="36596"/>
    <lineage>
        <taxon>Eukaryota</taxon>
        <taxon>Viridiplantae</taxon>
        <taxon>Streptophyta</taxon>
        <taxon>Embryophyta</taxon>
        <taxon>Tracheophyta</taxon>
        <taxon>Spermatophyta</taxon>
        <taxon>Magnoliopsida</taxon>
        <taxon>eudicotyledons</taxon>
        <taxon>Gunneridae</taxon>
        <taxon>Pentapetalae</taxon>
        <taxon>rosids</taxon>
        <taxon>fabids</taxon>
        <taxon>Rosales</taxon>
        <taxon>Rosaceae</taxon>
        <taxon>Amygdaloideae</taxon>
        <taxon>Amygdaleae</taxon>
        <taxon>Prunus</taxon>
    </lineage>
</organism>
<protein>
    <submittedName>
        <fullName evidence="1">Uncharacterized protein</fullName>
    </submittedName>
</protein>